<feature type="region of interest" description="Disordered" evidence="1">
    <location>
        <begin position="680"/>
        <end position="718"/>
    </location>
</feature>
<dbReference type="OrthoDB" id="3362494at2759"/>
<keyword evidence="4" id="KW-1185">Reference proteome</keyword>
<evidence type="ECO:0000259" key="2">
    <source>
        <dbReference type="PROSITE" id="PS50238"/>
    </source>
</evidence>
<name>A0A9N9BKY5_9GLOM</name>
<dbReference type="GO" id="GO:0007165">
    <property type="term" value="P:signal transduction"/>
    <property type="evidence" value="ECO:0007669"/>
    <property type="project" value="InterPro"/>
</dbReference>
<dbReference type="InterPro" id="IPR012965">
    <property type="entry name" value="Msb1/Mug8_dom"/>
</dbReference>
<dbReference type="PANTHER" id="PTHR28093">
    <property type="entry name" value="MORPHOGENESIS-RELATED PROTEIN MSB1"/>
    <property type="match status" value="1"/>
</dbReference>
<feature type="region of interest" description="Disordered" evidence="1">
    <location>
        <begin position="579"/>
        <end position="607"/>
    </location>
</feature>
<feature type="compositionally biased region" description="Polar residues" evidence="1">
    <location>
        <begin position="587"/>
        <end position="596"/>
    </location>
</feature>
<feature type="domain" description="Rho-GAP" evidence="2">
    <location>
        <begin position="46"/>
        <end position="238"/>
    </location>
</feature>
<sequence length="718" mass="81903">MQMLRGARHSLLRGKNSLTRTFSKDGFEKGKLNFRRSMTMKKDVLRDITEILTLEEVHLIVKRCADEIRERGLHEVDIFKPTKVGDNADEVRYLIRFMLKEYRIEFEDELRKQNIRDIASAMKWALRHSASPLVPYSNYEEFANTPIFPHSCSFNQFLQYLPKQNQEILVDLFELCSQVTTESHVNNMSAQKIVKSLALCILGESSRSLKNFDSAYLEWSKCSDACLHLFLAYLRELDCFSPNPRLSRLLNNYVEYRKTSNATMKAISQNNSDLKLSQQINRMTTIIEEDDESYRPVSMLRVTRQVPNTRPKIETKTSISLLPEMMDGLKRQTIVRPDEAMSTDEKRSAKQMWEQFQNHGISALSDDFLKLYYLLEKANALRNLKDPQVKFVRKGYKSFCLNLSPIAASNTSGSLKTIEFPSGNNNNSIEKNLSRRNSRKKSRKNSLKEKKKLAKLESSKRKRASLSSDSDQAKENEAETLEDWNLIDQTKDLPITTHLSIETIDEIFPFVWIETTATDQGDRWGEWVFIEPRKGLVHECEWVMIEEKSQAFAGSQTAKSATNGKRKTNLITNTLNISWTKGKGKSRPSSQINETGSPVSPSSSSGSLSPISFTSSSSFASSSSSNSSTVIPVRPKSNENADLVIYQFEKKTIKNTAKGKQVATDYQGYGYGYFGNNNVENKDQLPIQPLKESKKSVKKNSKSKNKTVKRQRVMQIGA</sequence>
<dbReference type="Proteomes" id="UP000789405">
    <property type="component" value="Unassembled WGS sequence"/>
</dbReference>
<evidence type="ECO:0000313" key="4">
    <source>
        <dbReference type="Proteomes" id="UP000789405"/>
    </source>
</evidence>
<dbReference type="EMBL" id="CAJVPY010002773">
    <property type="protein sequence ID" value="CAG8571676.1"/>
    <property type="molecule type" value="Genomic_DNA"/>
</dbReference>
<accession>A0A9N9BKY5</accession>
<dbReference type="SMART" id="SM00324">
    <property type="entry name" value="RhoGAP"/>
    <property type="match status" value="1"/>
</dbReference>
<protein>
    <submittedName>
        <fullName evidence="3">8160_t:CDS:1</fullName>
    </submittedName>
</protein>
<dbReference type="InterPro" id="IPR008936">
    <property type="entry name" value="Rho_GTPase_activation_prot"/>
</dbReference>
<comment type="caution">
    <text evidence="3">The sequence shown here is derived from an EMBL/GenBank/DDBJ whole genome shotgun (WGS) entry which is preliminary data.</text>
</comment>
<proteinExistence type="predicted"/>
<reference evidence="3" key="1">
    <citation type="submission" date="2021-06" db="EMBL/GenBank/DDBJ databases">
        <authorList>
            <person name="Kallberg Y."/>
            <person name="Tangrot J."/>
            <person name="Rosling A."/>
        </authorList>
    </citation>
    <scope>NUCLEOTIDE SEQUENCE</scope>
    <source>
        <strain evidence="3">MA453B</strain>
    </source>
</reference>
<dbReference type="InterPro" id="IPR037508">
    <property type="entry name" value="Msb1/Mug8"/>
</dbReference>
<feature type="region of interest" description="Disordered" evidence="1">
    <location>
        <begin position="415"/>
        <end position="478"/>
    </location>
</feature>
<dbReference type="SUPFAM" id="SSF48350">
    <property type="entry name" value="GTPase activation domain, GAP"/>
    <property type="match status" value="1"/>
</dbReference>
<organism evidence="3 4">
    <name type="scientific">Dentiscutata erythropus</name>
    <dbReference type="NCBI Taxonomy" id="1348616"/>
    <lineage>
        <taxon>Eukaryota</taxon>
        <taxon>Fungi</taxon>
        <taxon>Fungi incertae sedis</taxon>
        <taxon>Mucoromycota</taxon>
        <taxon>Glomeromycotina</taxon>
        <taxon>Glomeromycetes</taxon>
        <taxon>Diversisporales</taxon>
        <taxon>Gigasporaceae</taxon>
        <taxon>Dentiscutata</taxon>
    </lineage>
</organism>
<feature type="compositionally biased region" description="Basic residues" evidence="1">
    <location>
        <begin position="434"/>
        <end position="453"/>
    </location>
</feature>
<feature type="compositionally biased region" description="Basic residues" evidence="1">
    <location>
        <begin position="696"/>
        <end position="712"/>
    </location>
</feature>
<gene>
    <name evidence="3" type="ORF">DERYTH_LOCUS6238</name>
</gene>
<dbReference type="Gene3D" id="1.10.555.10">
    <property type="entry name" value="Rho GTPase activation protein"/>
    <property type="match status" value="1"/>
</dbReference>
<dbReference type="InterPro" id="IPR000198">
    <property type="entry name" value="RhoGAP_dom"/>
</dbReference>
<evidence type="ECO:0000313" key="3">
    <source>
        <dbReference type="EMBL" id="CAG8571676.1"/>
    </source>
</evidence>
<dbReference type="AlphaFoldDB" id="A0A9N9BKY5"/>
<dbReference type="PANTHER" id="PTHR28093:SF1">
    <property type="entry name" value="MORPHOGENESIS-RELATED PROTEIN MSB1"/>
    <property type="match status" value="1"/>
</dbReference>
<feature type="compositionally biased region" description="Low complexity" evidence="1">
    <location>
        <begin position="597"/>
        <end position="607"/>
    </location>
</feature>
<dbReference type="PROSITE" id="PS50238">
    <property type="entry name" value="RHOGAP"/>
    <property type="match status" value="1"/>
</dbReference>
<evidence type="ECO:0000256" key="1">
    <source>
        <dbReference type="SAM" id="MobiDB-lite"/>
    </source>
</evidence>
<dbReference type="Pfam" id="PF08101">
    <property type="entry name" value="Msb1-Mug8_dom"/>
    <property type="match status" value="1"/>
</dbReference>